<keyword evidence="1" id="KW-0560">Oxidoreductase</keyword>
<dbReference type="GO" id="GO:0004497">
    <property type="term" value="F:monooxygenase activity"/>
    <property type="evidence" value="ECO:0007669"/>
    <property type="project" value="UniProtKB-KW"/>
</dbReference>
<dbReference type="AlphaFoldDB" id="A0A1D7VUV0"/>
<dbReference type="OrthoDB" id="701861at2"/>
<gene>
    <name evidence="1" type="ORF">SL103_33560</name>
</gene>
<name>A0A1D7VUV0_9ACTN</name>
<keyword evidence="2" id="KW-1185">Reference proteome</keyword>
<dbReference type="InterPro" id="IPR049574">
    <property type="entry name" value="CrtA-like"/>
</dbReference>
<sequence>MILSVHIADLGVRSLPGVLRARPGPADTPGLRYARTTFTGAVAAGPPRLRPGRAALIAAWEDDAALDRFLAAGPLARQLAGGWLVRLRPVRVAGAWGPLPVRTDPAADAALTEEDGPVAVLTLGQLRLRRALPFLRASSAASGRAAADPALVASLALARPPRMVGTFSVWRSVSAMRQYAYGSAGPQHRNAVREHQADPFHHEAAFLRCRPYGTRGLLDGREPVTAASVAPPHASRDRP</sequence>
<dbReference type="EMBL" id="CP017157">
    <property type="protein sequence ID" value="AOP50535.1"/>
    <property type="molecule type" value="Genomic_DNA"/>
</dbReference>
<accession>A0A1D7VUV0</accession>
<protein>
    <submittedName>
        <fullName evidence="1">Spheroidene monooxygenase</fullName>
    </submittedName>
</protein>
<evidence type="ECO:0000313" key="1">
    <source>
        <dbReference type="EMBL" id="AOP50535.1"/>
    </source>
</evidence>
<organism evidence="1 2">
    <name type="scientific">Streptomyces lydicus</name>
    <dbReference type="NCBI Taxonomy" id="47763"/>
    <lineage>
        <taxon>Bacteria</taxon>
        <taxon>Bacillati</taxon>
        <taxon>Actinomycetota</taxon>
        <taxon>Actinomycetes</taxon>
        <taxon>Kitasatosporales</taxon>
        <taxon>Streptomycetaceae</taxon>
        <taxon>Streptomyces</taxon>
    </lineage>
</organism>
<keyword evidence="1" id="KW-0503">Monooxygenase</keyword>
<proteinExistence type="predicted"/>
<reference evidence="1 2" key="1">
    <citation type="submission" date="2016-09" db="EMBL/GenBank/DDBJ databases">
        <title>Complete genome sequencing of Streptomyces lydicus 103 and metabolic pathways analysis of antibiotic biosynthesis.</title>
        <authorList>
            <person name="Jia N."/>
            <person name="Ding M.-Z."/>
            <person name="Gao F."/>
            <person name="Yuan Y.-J."/>
        </authorList>
    </citation>
    <scope>NUCLEOTIDE SEQUENCE [LARGE SCALE GENOMIC DNA]</scope>
    <source>
        <strain evidence="1 2">103</strain>
    </source>
</reference>
<dbReference type="RefSeq" id="WP_069572723.1">
    <property type="nucleotide sequence ID" value="NZ_CP017157.1"/>
</dbReference>
<dbReference type="Proteomes" id="UP000094094">
    <property type="component" value="Chromosome"/>
</dbReference>
<evidence type="ECO:0000313" key="2">
    <source>
        <dbReference type="Proteomes" id="UP000094094"/>
    </source>
</evidence>
<dbReference type="KEGG" id="slc:SL103_33560"/>
<dbReference type="CDD" id="cd21650">
    <property type="entry name" value="CrtA-like"/>
    <property type="match status" value="1"/>
</dbReference>